<feature type="domain" description="PET hydrolase/cutinase-like" evidence="2">
    <location>
        <begin position="78"/>
        <end position="265"/>
    </location>
</feature>
<dbReference type="Pfam" id="PF12740">
    <property type="entry name" value="PETase"/>
    <property type="match status" value="1"/>
</dbReference>
<organism evidence="3 4">
    <name type="scientific">Candidatus Litorirhabdus singularis</name>
    <dbReference type="NCBI Taxonomy" id="2518993"/>
    <lineage>
        <taxon>Bacteria</taxon>
        <taxon>Pseudomonadati</taxon>
        <taxon>Pseudomonadota</taxon>
        <taxon>Gammaproteobacteria</taxon>
        <taxon>Cellvibrionales</taxon>
        <taxon>Halieaceae</taxon>
        <taxon>Candidatus Litorirhabdus</taxon>
    </lineage>
</organism>
<evidence type="ECO:0000256" key="1">
    <source>
        <dbReference type="ARBA" id="ARBA00022801"/>
    </source>
</evidence>
<dbReference type="InterPro" id="IPR029058">
    <property type="entry name" value="AB_hydrolase_fold"/>
</dbReference>
<gene>
    <name evidence="3" type="ORF">EYC98_09665</name>
</gene>
<dbReference type="PANTHER" id="PTHR22946:SF9">
    <property type="entry name" value="POLYKETIDE TRANSFERASE AF380"/>
    <property type="match status" value="1"/>
</dbReference>
<evidence type="ECO:0000259" key="2">
    <source>
        <dbReference type="Pfam" id="PF12740"/>
    </source>
</evidence>
<evidence type="ECO:0000313" key="3">
    <source>
        <dbReference type="EMBL" id="MCX2981130.1"/>
    </source>
</evidence>
<sequence length="382" mass="41151">MKKTFKILLALVLVLIVAAVIFSSGRQPQPFAAGTRSAALLQPGPFGAISYTEDYVDESRPTMANGDYSGSPRRELEGSVWLPDDVSGGPYPLLVYSHGFSSTREGGEYLGRHLASLGYVTVAVDYPLTNLSAPGSPNVKDVVNQPADVSFILDTLIAQSKQNDHRLYGMIDPHRIGSMGISLGGMTTTLAAFHPTMADSRIKAALSIAGPTAQLTPVFFSFRQLPFLMLAADIDALVPYASNAERVPEVVPGSQLVTIAGGSHTGFSGLATALRWMHNPDRLGCYTVAKNLETSMTEPWFDLLGTPEQGINYNAKFDLCQLNPLPVAMNPLRQQMISKLVVAAFFQSQFADDVSERAAAALFLGQTLSSELDEVTFRSSQL</sequence>
<keyword evidence="1" id="KW-0378">Hydrolase</keyword>
<dbReference type="InterPro" id="IPR050261">
    <property type="entry name" value="FrsA_esterase"/>
</dbReference>
<proteinExistence type="predicted"/>
<name>A0ABT3TFN8_9GAMM</name>
<dbReference type="PANTHER" id="PTHR22946">
    <property type="entry name" value="DIENELACTONE HYDROLASE DOMAIN-CONTAINING PROTEIN-RELATED"/>
    <property type="match status" value="1"/>
</dbReference>
<evidence type="ECO:0000313" key="4">
    <source>
        <dbReference type="Proteomes" id="UP001143362"/>
    </source>
</evidence>
<dbReference type="Gene3D" id="3.40.50.1820">
    <property type="entry name" value="alpha/beta hydrolase"/>
    <property type="match status" value="1"/>
</dbReference>
<protein>
    <recommendedName>
        <fullName evidence="2">PET hydrolase/cutinase-like domain-containing protein</fullName>
    </recommendedName>
</protein>
<dbReference type="RefSeq" id="WP_279245144.1">
    <property type="nucleotide sequence ID" value="NZ_SHNN01000002.1"/>
</dbReference>
<keyword evidence="4" id="KW-1185">Reference proteome</keyword>
<reference evidence="3" key="1">
    <citation type="submission" date="2019-02" db="EMBL/GenBank/DDBJ databases">
        <authorList>
            <person name="Li S.-H."/>
        </authorList>
    </citation>
    <scope>NUCLEOTIDE SEQUENCE</scope>
    <source>
        <strain evidence="3">IMCC14734</strain>
    </source>
</reference>
<comment type="caution">
    <text evidence="3">The sequence shown here is derived from an EMBL/GenBank/DDBJ whole genome shotgun (WGS) entry which is preliminary data.</text>
</comment>
<dbReference type="InterPro" id="IPR041127">
    <property type="entry name" value="PET_hydrolase/cutinase-like"/>
</dbReference>
<dbReference type="SUPFAM" id="SSF53474">
    <property type="entry name" value="alpha/beta-Hydrolases"/>
    <property type="match status" value="1"/>
</dbReference>
<accession>A0ABT3TFN8</accession>
<dbReference type="EMBL" id="SHNN01000002">
    <property type="protein sequence ID" value="MCX2981130.1"/>
    <property type="molecule type" value="Genomic_DNA"/>
</dbReference>
<dbReference type="Proteomes" id="UP001143362">
    <property type="component" value="Unassembled WGS sequence"/>
</dbReference>